<keyword evidence="1" id="KW-1185">Reference proteome</keyword>
<dbReference type="OrthoDB" id="21522at2759"/>
<sequence>MMAASVPGTAGPKSWKRSCYRSHGSSVEHLRTWRREREAALRSARRVKQLFSKRRLCEDKSSDGKVEMDNETAALLSEEEVSQLLKKIQRGSSEDRTDFMQLLRQGLQYKEIQQKFIRLEGNMSVLIGLFTSNLANLQMDAACCLHELSLSTDPAVVEACLPATSYLLTYLSGHSVALMELCLYTLGNLVVEMKAVKKHLLPQGIISVLASCIQSPHVMIQEGVGYVLSQLLQSKEAAAEIIPLLLESTLPQHMLHLVCSRLEDGIGTAVECAWGLHYIICSQVNNSLLISQRTMPSLVQLLLELSSQIATTSVEGLELLICPVVRCVGNLLAEDKANNDELQIKEECLLKALFVFMQFFLPKHTFVVSECLWLLNNLTVQSTTSCSALLSLEVFSDLLKLLRSYQVISLLVLTVLCNIAAKGAAYCEMLHQKAVLPSLVNILVFSDVQVVGQNLELLHLIFLYWPKAAIDFVNHSGLHALQQHQNNLHLQEQVKVLIHTVSQITGVPQNNPLGTENLHFTSLQT</sequence>
<keyword evidence="2" id="KW-0812">Transmembrane</keyword>
<evidence type="ECO:0000313" key="1">
    <source>
        <dbReference type="Proteomes" id="UP000504617"/>
    </source>
</evidence>
<evidence type="ECO:0000313" key="2">
    <source>
        <dbReference type="RefSeq" id="XP_013922184.1"/>
    </source>
</evidence>
<dbReference type="PANTHER" id="PTHR16356">
    <property type="entry name" value="TRANSMEMBRANE AND COILED-COIL DOMAIN-CONTAINING PROTEIN 6 TMCO6"/>
    <property type="match status" value="1"/>
</dbReference>
<name>A0A6I9YDR6_9SAUR</name>
<dbReference type="Gene3D" id="1.25.10.10">
    <property type="entry name" value="Leucine-rich Repeat Variant"/>
    <property type="match status" value="2"/>
</dbReference>
<proteinExistence type="predicted"/>
<dbReference type="InterPro" id="IPR016024">
    <property type="entry name" value="ARM-type_fold"/>
</dbReference>
<dbReference type="PANTHER" id="PTHR16356:SF1">
    <property type="entry name" value="TRANSMEMBRANE AND COILED-COIL DOMAIN-CONTAINING PROTEIN 6"/>
    <property type="match status" value="1"/>
</dbReference>
<dbReference type="AlphaFoldDB" id="A0A6I9YDR6"/>
<dbReference type="GeneID" id="106549144"/>
<accession>A0A6I9YDR6</accession>
<dbReference type="RefSeq" id="XP_013922184.1">
    <property type="nucleotide sequence ID" value="XM_014066709.1"/>
</dbReference>
<organism evidence="1 2">
    <name type="scientific">Thamnophis sirtalis</name>
    <dbReference type="NCBI Taxonomy" id="35019"/>
    <lineage>
        <taxon>Eukaryota</taxon>
        <taxon>Metazoa</taxon>
        <taxon>Chordata</taxon>
        <taxon>Craniata</taxon>
        <taxon>Vertebrata</taxon>
        <taxon>Euteleostomi</taxon>
        <taxon>Lepidosauria</taxon>
        <taxon>Squamata</taxon>
        <taxon>Bifurcata</taxon>
        <taxon>Unidentata</taxon>
        <taxon>Episquamata</taxon>
        <taxon>Toxicofera</taxon>
        <taxon>Serpentes</taxon>
        <taxon>Colubroidea</taxon>
        <taxon>Colubridae</taxon>
        <taxon>Natricinae</taxon>
        <taxon>Thamnophis</taxon>
    </lineage>
</organism>
<dbReference type="InterPro" id="IPR011989">
    <property type="entry name" value="ARM-like"/>
</dbReference>
<reference evidence="2" key="1">
    <citation type="submission" date="2025-08" db="UniProtKB">
        <authorList>
            <consortium name="RefSeq"/>
        </authorList>
    </citation>
    <scope>IDENTIFICATION</scope>
    <source>
        <tissue evidence="2">Skeletal muscle</tissue>
    </source>
</reference>
<dbReference type="SUPFAM" id="SSF48371">
    <property type="entry name" value="ARM repeat"/>
    <property type="match status" value="1"/>
</dbReference>
<dbReference type="CTD" id="55374"/>
<dbReference type="Proteomes" id="UP000504617">
    <property type="component" value="Unplaced"/>
</dbReference>
<gene>
    <name evidence="2" type="primary">TMCO6</name>
</gene>
<keyword evidence="2" id="KW-0472">Membrane</keyword>
<protein>
    <submittedName>
        <fullName evidence="2">Transmembrane and coiled-coil domain-containing protein 6 isoform X1</fullName>
    </submittedName>
</protein>
<dbReference type="KEGG" id="tsr:106549144"/>